<keyword evidence="3" id="KW-0378">Hydrolase</keyword>
<sequence>MKRLLSLFTLALAGLGVPAIAADPPTATTAQGRVAGLWDEGLHVFKGIPYAQPPVGERRWRPPAPAVSWPGVRAAHAFGPDCVQPPYPADSVYFEPARPMSEDCLTLNIWAPKAAKDAPVIVWIHGGALQYGGSAGPMYDGREYAKRGIVFVSINYRLGVLGWLAHPALSAESPDGVSGNYGLLDQIAALQWVRGNIAAFGGDPARVTAMGESAGALSIAYLLASPRARGLFGRAIVQSANMRAVPALRVAAYGMLSAEATGTALADSVGAEDLAALRRIDAKALVAAGLRARFVAQPTVDGAILPDQLVAVFDRGEQMKIPVLAGFNSGEVRSQRRLVPPVPVDAAAYEAGIRRRYGDLAPAFLRLYPASAMEEGLIAATRDAIYGWAVERLVRQQSAAGQPSYLYVFDHCYDAARVRKLCAFHASELPFVFGMAGRVMDGAPNWPAALGAEDRRLAYQMTDYWTSFAAQGIPSAAGAPAWAPYGAAENFMRFGAVPALRQDAFPGMFEFREEVVKRRRAKGRQWFGDIGPVPADAR</sequence>
<dbReference type="EMBL" id="JACIJH010000006">
    <property type="protein sequence ID" value="MBB5706781.1"/>
    <property type="molecule type" value="Genomic_DNA"/>
</dbReference>
<dbReference type="SUPFAM" id="SSF53474">
    <property type="entry name" value="alpha/beta-Hydrolases"/>
    <property type="match status" value="1"/>
</dbReference>
<proteinExistence type="predicted"/>
<feature type="chain" id="PRO_5031565941" evidence="1">
    <location>
        <begin position="22"/>
        <end position="538"/>
    </location>
</feature>
<name>A0A7W9B5S1_9SPHN</name>
<protein>
    <submittedName>
        <fullName evidence="3">Para-nitrobenzyl esterase</fullName>
        <ecNumber evidence="3">3.1.1.-</ecNumber>
    </submittedName>
</protein>
<dbReference type="InterPro" id="IPR029058">
    <property type="entry name" value="AB_hydrolase_fold"/>
</dbReference>
<accession>A0A7W9B5S1</accession>
<evidence type="ECO:0000313" key="3">
    <source>
        <dbReference type="EMBL" id="MBB5706781.1"/>
    </source>
</evidence>
<comment type="caution">
    <text evidence="3">The sequence shown here is derived from an EMBL/GenBank/DDBJ whole genome shotgun (WGS) entry which is preliminary data.</text>
</comment>
<dbReference type="Proteomes" id="UP000537161">
    <property type="component" value="Unassembled WGS sequence"/>
</dbReference>
<dbReference type="InterPro" id="IPR002018">
    <property type="entry name" value="CarbesteraseB"/>
</dbReference>
<reference evidence="3 4" key="1">
    <citation type="submission" date="2020-08" db="EMBL/GenBank/DDBJ databases">
        <title>Genomic Encyclopedia of Type Strains, Phase IV (KMG-IV): sequencing the most valuable type-strain genomes for metagenomic binning, comparative biology and taxonomic classification.</title>
        <authorList>
            <person name="Goeker M."/>
        </authorList>
    </citation>
    <scope>NUCLEOTIDE SEQUENCE [LARGE SCALE GENOMIC DNA]</scope>
    <source>
        <strain evidence="3 4">DSM 27163</strain>
    </source>
</reference>
<dbReference type="Pfam" id="PF00135">
    <property type="entry name" value="COesterase"/>
    <property type="match status" value="1"/>
</dbReference>
<feature type="domain" description="Carboxylesterase type B" evidence="2">
    <location>
        <begin position="24"/>
        <end position="495"/>
    </location>
</feature>
<dbReference type="InterPro" id="IPR050309">
    <property type="entry name" value="Type-B_Carboxylest/Lipase"/>
</dbReference>
<gene>
    <name evidence="3" type="ORF">FHR21_002140</name>
</gene>
<evidence type="ECO:0000313" key="4">
    <source>
        <dbReference type="Proteomes" id="UP000537161"/>
    </source>
</evidence>
<organism evidence="3 4">
    <name type="scientific">Sphingopyxis panaciterrulae</name>
    <dbReference type="NCBI Taxonomy" id="462372"/>
    <lineage>
        <taxon>Bacteria</taxon>
        <taxon>Pseudomonadati</taxon>
        <taxon>Pseudomonadota</taxon>
        <taxon>Alphaproteobacteria</taxon>
        <taxon>Sphingomonadales</taxon>
        <taxon>Sphingomonadaceae</taxon>
        <taxon>Sphingopyxis</taxon>
    </lineage>
</organism>
<dbReference type="EC" id="3.1.1.-" evidence="3"/>
<dbReference type="PROSITE" id="PS00941">
    <property type="entry name" value="CARBOXYLESTERASE_B_2"/>
    <property type="match status" value="1"/>
</dbReference>
<dbReference type="Gene3D" id="3.40.50.1820">
    <property type="entry name" value="alpha/beta hydrolase"/>
    <property type="match status" value="1"/>
</dbReference>
<keyword evidence="1" id="KW-0732">Signal</keyword>
<dbReference type="PANTHER" id="PTHR11559">
    <property type="entry name" value="CARBOXYLESTERASE"/>
    <property type="match status" value="1"/>
</dbReference>
<dbReference type="RefSeq" id="WP_221235126.1">
    <property type="nucleotide sequence ID" value="NZ_JACIJH010000006.1"/>
</dbReference>
<evidence type="ECO:0000256" key="1">
    <source>
        <dbReference type="SAM" id="SignalP"/>
    </source>
</evidence>
<keyword evidence="4" id="KW-1185">Reference proteome</keyword>
<dbReference type="AlphaFoldDB" id="A0A7W9B5S1"/>
<evidence type="ECO:0000259" key="2">
    <source>
        <dbReference type="Pfam" id="PF00135"/>
    </source>
</evidence>
<feature type="signal peptide" evidence="1">
    <location>
        <begin position="1"/>
        <end position="21"/>
    </location>
</feature>
<dbReference type="InterPro" id="IPR019819">
    <property type="entry name" value="Carboxylesterase_B_CS"/>
</dbReference>
<dbReference type="GO" id="GO:0016787">
    <property type="term" value="F:hydrolase activity"/>
    <property type="evidence" value="ECO:0007669"/>
    <property type="project" value="UniProtKB-KW"/>
</dbReference>